<dbReference type="PANTHER" id="PTHR30154:SF34">
    <property type="entry name" value="TRANSCRIPTIONAL REGULATOR AZLB"/>
    <property type="match status" value="1"/>
</dbReference>
<dbReference type="EMBL" id="JAPWGY010000010">
    <property type="protein sequence ID" value="MCZ4282743.1"/>
    <property type="molecule type" value="Genomic_DNA"/>
</dbReference>
<dbReference type="InterPro" id="IPR019885">
    <property type="entry name" value="Tscrpt_reg_HTH_AsnC-type_CS"/>
</dbReference>
<protein>
    <submittedName>
        <fullName evidence="5">Lrp/AsnC family transcriptional regulator</fullName>
    </submittedName>
</protein>
<keyword evidence="6" id="KW-1185">Reference proteome</keyword>
<reference evidence="5" key="1">
    <citation type="submission" date="2022-12" db="EMBL/GenBank/DDBJ databases">
        <title>Bacterial isolates from different developmental stages of Nematostella vectensis.</title>
        <authorList>
            <person name="Fraune S."/>
        </authorList>
    </citation>
    <scope>NUCLEOTIDE SEQUENCE</scope>
    <source>
        <strain evidence="5">G21630-S1</strain>
    </source>
</reference>
<dbReference type="InterPro" id="IPR036390">
    <property type="entry name" value="WH_DNA-bd_sf"/>
</dbReference>
<dbReference type="InterPro" id="IPR036388">
    <property type="entry name" value="WH-like_DNA-bd_sf"/>
</dbReference>
<dbReference type="SUPFAM" id="SSF54909">
    <property type="entry name" value="Dimeric alpha+beta barrel"/>
    <property type="match status" value="1"/>
</dbReference>
<organism evidence="5 6">
    <name type="scientific">Kiloniella laminariae</name>
    <dbReference type="NCBI Taxonomy" id="454162"/>
    <lineage>
        <taxon>Bacteria</taxon>
        <taxon>Pseudomonadati</taxon>
        <taxon>Pseudomonadota</taxon>
        <taxon>Alphaproteobacteria</taxon>
        <taxon>Rhodospirillales</taxon>
        <taxon>Kiloniellaceae</taxon>
        <taxon>Kiloniella</taxon>
    </lineage>
</organism>
<dbReference type="InterPro" id="IPR011991">
    <property type="entry name" value="ArsR-like_HTH"/>
</dbReference>
<evidence type="ECO:0000313" key="6">
    <source>
        <dbReference type="Proteomes" id="UP001069802"/>
    </source>
</evidence>
<dbReference type="InterPro" id="IPR019887">
    <property type="entry name" value="Tscrpt_reg_AsnC/Lrp_C"/>
</dbReference>
<dbReference type="SUPFAM" id="SSF46785">
    <property type="entry name" value="Winged helix' DNA-binding domain"/>
    <property type="match status" value="1"/>
</dbReference>
<dbReference type="InterPro" id="IPR011008">
    <property type="entry name" value="Dimeric_a/b-barrel"/>
</dbReference>
<dbReference type="PANTHER" id="PTHR30154">
    <property type="entry name" value="LEUCINE-RESPONSIVE REGULATORY PROTEIN"/>
    <property type="match status" value="1"/>
</dbReference>
<dbReference type="PRINTS" id="PR00033">
    <property type="entry name" value="HTHASNC"/>
</dbReference>
<evidence type="ECO:0000256" key="3">
    <source>
        <dbReference type="ARBA" id="ARBA00023163"/>
    </source>
</evidence>
<dbReference type="InterPro" id="IPR000485">
    <property type="entry name" value="AsnC-type_HTH_dom"/>
</dbReference>
<keyword evidence="3" id="KW-0804">Transcription</keyword>
<gene>
    <name evidence="5" type="ORF">O4H49_18310</name>
</gene>
<comment type="caution">
    <text evidence="5">The sequence shown here is derived from an EMBL/GenBank/DDBJ whole genome shotgun (WGS) entry which is preliminary data.</text>
</comment>
<dbReference type="CDD" id="cd00090">
    <property type="entry name" value="HTH_ARSR"/>
    <property type="match status" value="1"/>
</dbReference>
<proteinExistence type="predicted"/>
<dbReference type="Pfam" id="PF13404">
    <property type="entry name" value="HTH_AsnC-type"/>
    <property type="match status" value="1"/>
</dbReference>
<dbReference type="InterPro" id="IPR019888">
    <property type="entry name" value="Tscrpt_reg_AsnC-like"/>
</dbReference>
<sequence length="153" mass="17419">MEIDGFDRSILRCLQQSTRFTSEQIAEKVGLSATACQRRIKRLRDTGAIEREVAVLSPGAVGNQLTLLVQIVVKRGRSDVIDAFKRDMQALPEVQQCYYVTGSFDFIMIVTASDITEYEHFTRRAFFDNPCIQEFTTTVVMERVKVGLEYPVK</sequence>
<evidence type="ECO:0000259" key="4">
    <source>
        <dbReference type="PROSITE" id="PS50956"/>
    </source>
</evidence>
<dbReference type="Gene3D" id="3.30.70.920">
    <property type="match status" value="1"/>
</dbReference>
<keyword evidence="1" id="KW-0805">Transcription regulation</keyword>
<dbReference type="Pfam" id="PF01037">
    <property type="entry name" value="AsnC_trans_reg"/>
    <property type="match status" value="1"/>
</dbReference>
<dbReference type="SMART" id="SM00344">
    <property type="entry name" value="HTH_ASNC"/>
    <property type="match status" value="1"/>
</dbReference>
<dbReference type="RefSeq" id="WP_269424887.1">
    <property type="nucleotide sequence ID" value="NZ_JAPWGY010000010.1"/>
</dbReference>
<accession>A0ABT4LNM8</accession>
<evidence type="ECO:0000313" key="5">
    <source>
        <dbReference type="EMBL" id="MCZ4282743.1"/>
    </source>
</evidence>
<dbReference type="Proteomes" id="UP001069802">
    <property type="component" value="Unassembled WGS sequence"/>
</dbReference>
<feature type="domain" description="HTH asnC-type" evidence="4">
    <location>
        <begin position="3"/>
        <end position="64"/>
    </location>
</feature>
<dbReference type="PROSITE" id="PS50956">
    <property type="entry name" value="HTH_ASNC_2"/>
    <property type="match status" value="1"/>
</dbReference>
<evidence type="ECO:0000256" key="2">
    <source>
        <dbReference type="ARBA" id="ARBA00023125"/>
    </source>
</evidence>
<dbReference type="Gene3D" id="1.10.10.10">
    <property type="entry name" value="Winged helix-like DNA-binding domain superfamily/Winged helix DNA-binding domain"/>
    <property type="match status" value="1"/>
</dbReference>
<evidence type="ECO:0000256" key="1">
    <source>
        <dbReference type="ARBA" id="ARBA00023015"/>
    </source>
</evidence>
<name>A0ABT4LNM8_9PROT</name>
<keyword evidence="2" id="KW-0238">DNA-binding</keyword>
<dbReference type="PROSITE" id="PS00519">
    <property type="entry name" value="HTH_ASNC_1"/>
    <property type="match status" value="1"/>
</dbReference>